<dbReference type="AlphaFoldDB" id="A0A7X9S224"/>
<dbReference type="Proteomes" id="UP000576082">
    <property type="component" value="Unassembled WGS sequence"/>
</dbReference>
<dbReference type="EMBL" id="JABANE010000261">
    <property type="protein sequence ID" value="NME72960.1"/>
    <property type="molecule type" value="Genomic_DNA"/>
</dbReference>
<gene>
    <name evidence="2" type="ORF">HHU12_33690</name>
</gene>
<comment type="caution">
    <text evidence="2">The sequence shown here is derived from an EMBL/GenBank/DDBJ whole genome shotgun (WGS) entry which is preliminary data.</text>
</comment>
<dbReference type="RefSeq" id="WP_169661113.1">
    <property type="nucleotide sequence ID" value="NZ_JABANE010000261.1"/>
</dbReference>
<evidence type="ECO:0000313" key="3">
    <source>
        <dbReference type="Proteomes" id="UP000576082"/>
    </source>
</evidence>
<evidence type="ECO:0000313" key="2">
    <source>
        <dbReference type="EMBL" id="NME72960.1"/>
    </source>
</evidence>
<name>A0A7X9S224_9BACT</name>
<proteinExistence type="predicted"/>
<accession>A0A7X9S224</accession>
<evidence type="ECO:0000256" key="1">
    <source>
        <dbReference type="SAM" id="MobiDB-lite"/>
    </source>
</evidence>
<protein>
    <submittedName>
        <fullName evidence="2">Uncharacterized protein</fullName>
    </submittedName>
</protein>
<keyword evidence="3" id="KW-1185">Reference proteome</keyword>
<organism evidence="2 3">
    <name type="scientific">Flammeovirga aprica JL-4</name>
    <dbReference type="NCBI Taxonomy" id="694437"/>
    <lineage>
        <taxon>Bacteria</taxon>
        <taxon>Pseudomonadati</taxon>
        <taxon>Bacteroidota</taxon>
        <taxon>Cytophagia</taxon>
        <taxon>Cytophagales</taxon>
        <taxon>Flammeovirgaceae</taxon>
        <taxon>Flammeovirga</taxon>
    </lineage>
</organism>
<sequence>MHSDGTITVGSPEGTGNWKSYSSEGEEIIISSNKHVIEDYVRLGGDNPINKKLSFSEKSKLFLKKDNALLTYVRDDGIIYMHRAPSNKDLPTGLADELTFSFKYKTGNNTNSKDVFGTIGLSDEGYLVGNLKKTTGMNNQQIKRVSEDALDMSLHHYTQNGNEVKGIKALWVKNSDLYPNLPDNKSINLIRFENALEKMDKTEAAFETVTGSYSKSRDFKRVLEIKKFTELEDGFYGYEIIFGK</sequence>
<feature type="region of interest" description="Disordered" evidence="1">
    <location>
        <begin position="1"/>
        <end position="20"/>
    </location>
</feature>
<reference evidence="2 3" key="1">
    <citation type="submission" date="2020-04" db="EMBL/GenBank/DDBJ databases">
        <title>Flammeovirga sp. SR4, a novel species isolated from seawater.</title>
        <authorList>
            <person name="Wang X."/>
        </authorList>
    </citation>
    <scope>NUCLEOTIDE SEQUENCE [LARGE SCALE GENOMIC DNA]</scope>
    <source>
        <strain evidence="2 3">ATCC 23126</strain>
    </source>
</reference>